<feature type="binding site" evidence="7">
    <location>
        <position position="143"/>
    </location>
    <ligand>
        <name>Zn(2+)</name>
        <dbReference type="ChEBI" id="CHEBI:29105"/>
        <label>2</label>
    </ligand>
</feature>
<evidence type="ECO:0000259" key="8">
    <source>
        <dbReference type="Pfam" id="PF01261"/>
    </source>
</evidence>
<dbReference type="EC" id="3.1.21.2" evidence="7"/>
<comment type="function">
    <text evidence="7">Endonuclease IV plays a role in DNA repair. It cleaves phosphodiester bonds at apurinic or apyrimidinic (AP) sites, generating a 3'-hydroxyl group and a 5'-terminal sugar phosphate.</text>
</comment>
<dbReference type="NCBIfam" id="TIGR00587">
    <property type="entry name" value="nfo"/>
    <property type="match status" value="1"/>
</dbReference>
<dbReference type="AlphaFoldDB" id="A0A1F6MG38"/>
<sequence>MPIIGAHVSVAGGIDKCFANAKKIGAESIQIFGANPRQWKGTVPGEERIAAFKREHTKSGLGPVFLHASYLVNLGSPDNKIYHGSIGSLVLHLQIAEMIGAEGLIFHIGSAKNSTKAAAVARVAEGMKRTLEKVPGKSRLIMENAAGGGMKIGATPEEIGAIFQKVKSPRVKVCIDTAHAFEAGVLKTFSKDELDEFTRACDKAFGWKHIVALHVNDSKTPFGSNNDRHENIGEGEIGLEAFRNLAHHPKFNKLPWILETPGFGGTGPDRRNIAVVRALLGK</sequence>
<evidence type="ECO:0000256" key="6">
    <source>
        <dbReference type="ARBA" id="ARBA00023204"/>
    </source>
</evidence>
<feature type="binding site" evidence="7">
    <location>
        <position position="107"/>
    </location>
    <ligand>
        <name>Zn(2+)</name>
        <dbReference type="ChEBI" id="CHEBI:29105"/>
        <label>1</label>
    </ligand>
</feature>
<dbReference type="InterPro" id="IPR018246">
    <property type="entry name" value="AP_endonuc_F2_Zn_BS"/>
</dbReference>
<keyword evidence="2 7" id="KW-0479">Metal-binding</keyword>
<dbReference type="GO" id="GO:0008833">
    <property type="term" value="F:deoxyribonuclease IV (phage-T4-induced) activity"/>
    <property type="evidence" value="ECO:0007669"/>
    <property type="project" value="UniProtKB-UniRule"/>
</dbReference>
<organism evidence="9 10">
    <name type="scientific">Candidatus Magasanikbacteria bacterium RIFCSPHIGHO2_02_FULL_51_14</name>
    <dbReference type="NCBI Taxonomy" id="1798683"/>
    <lineage>
        <taxon>Bacteria</taxon>
        <taxon>Candidatus Magasanikiibacteriota</taxon>
    </lineage>
</organism>
<evidence type="ECO:0000256" key="7">
    <source>
        <dbReference type="HAMAP-Rule" id="MF_00152"/>
    </source>
</evidence>
<dbReference type="PROSITE" id="PS51432">
    <property type="entry name" value="AP_NUCLEASE_F2_4"/>
    <property type="match status" value="1"/>
</dbReference>
<evidence type="ECO:0000256" key="4">
    <source>
        <dbReference type="ARBA" id="ARBA00022801"/>
    </source>
</evidence>
<feature type="binding site" evidence="7">
    <location>
        <position position="227"/>
    </location>
    <ligand>
        <name>Zn(2+)</name>
        <dbReference type="ChEBI" id="CHEBI:29105"/>
        <label>3</label>
    </ligand>
</feature>
<dbReference type="InterPro" id="IPR001719">
    <property type="entry name" value="AP_endonuc_2"/>
</dbReference>
<dbReference type="GO" id="GO:0008081">
    <property type="term" value="F:phosphoric diester hydrolase activity"/>
    <property type="evidence" value="ECO:0007669"/>
    <property type="project" value="TreeGrafter"/>
</dbReference>
<gene>
    <name evidence="7" type="primary">nfo</name>
    <name evidence="9" type="ORF">A3C90_04240</name>
</gene>
<comment type="catalytic activity">
    <reaction evidence="7">
        <text>Endonucleolytic cleavage to 5'-phosphooligonucleotide end-products.</text>
        <dbReference type="EC" id="3.1.21.2"/>
    </reaction>
</comment>
<keyword evidence="6 7" id="KW-0234">DNA repair</keyword>
<keyword evidence="7" id="KW-0255">Endonuclease</keyword>
<keyword evidence="7" id="KW-0540">Nuclease</keyword>
<protein>
    <recommendedName>
        <fullName evidence="7">Probable endonuclease 4</fullName>
        <ecNumber evidence="7">3.1.21.2</ecNumber>
    </recommendedName>
    <alternativeName>
        <fullName evidence="7">Endodeoxyribonuclease IV</fullName>
    </alternativeName>
    <alternativeName>
        <fullName evidence="7">Endonuclease IV</fullName>
    </alternativeName>
</protein>
<dbReference type="GO" id="GO:0008270">
    <property type="term" value="F:zinc ion binding"/>
    <property type="evidence" value="ECO:0007669"/>
    <property type="project" value="UniProtKB-UniRule"/>
</dbReference>
<dbReference type="PANTHER" id="PTHR21445:SF0">
    <property type="entry name" value="APURINIC-APYRIMIDINIC ENDONUCLEASE"/>
    <property type="match status" value="1"/>
</dbReference>
<feature type="binding site" evidence="7">
    <location>
        <position position="229"/>
    </location>
    <ligand>
        <name>Zn(2+)</name>
        <dbReference type="ChEBI" id="CHEBI:29105"/>
        <label>3</label>
    </ligand>
</feature>
<dbReference type="GO" id="GO:0006284">
    <property type="term" value="P:base-excision repair"/>
    <property type="evidence" value="ECO:0007669"/>
    <property type="project" value="TreeGrafter"/>
</dbReference>
<dbReference type="SMART" id="SM00518">
    <property type="entry name" value="AP2Ec"/>
    <property type="match status" value="1"/>
</dbReference>
<feature type="binding site" evidence="7">
    <location>
        <position position="214"/>
    </location>
    <ligand>
        <name>Zn(2+)</name>
        <dbReference type="ChEBI" id="CHEBI:29105"/>
        <label>2</label>
    </ligand>
</feature>
<dbReference type="Gene3D" id="3.20.20.150">
    <property type="entry name" value="Divalent-metal-dependent TIM barrel enzymes"/>
    <property type="match status" value="1"/>
</dbReference>
<dbReference type="InterPro" id="IPR013022">
    <property type="entry name" value="Xyl_isomerase-like_TIM-brl"/>
</dbReference>
<dbReference type="STRING" id="1798683.A3C90_04240"/>
<dbReference type="Proteomes" id="UP000177457">
    <property type="component" value="Unassembled WGS sequence"/>
</dbReference>
<dbReference type="FunFam" id="3.20.20.150:FF:000001">
    <property type="entry name" value="Probable endonuclease 4"/>
    <property type="match status" value="1"/>
</dbReference>
<reference evidence="9 10" key="1">
    <citation type="journal article" date="2016" name="Nat. Commun.">
        <title>Thousands of microbial genomes shed light on interconnected biogeochemical processes in an aquifer system.</title>
        <authorList>
            <person name="Anantharaman K."/>
            <person name="Brown C.T."/>
            <person name="Hug L.A."/>
            <person name="Sharon I."/>
            <person name="Castelle C.J."/>
            <person name="Probst A.J."/>
            <person name="Thomas B.C."/>
            <person name="Singh A."/>
            <person name="Wilkins M.J."/>
            <person name="Karaoz U."/>
            <person name="Brodie E.L."/>
            <person name="Williams K.H."/>
            <person name="Hubbard S.S."/>
            <person name="Banfield J.F."/>
        </authorList>
    </citation>
    <scope>NUCLEOTIDE SEQUENCE [LARGE SCALE GENOMIC DNA]</scope>
</reference>
<dbReference type="SUPFAM" id="SSF51658">
    <property type="entry name" value="Xylose isomerase-like"/>
    <property type="match status" value="1"/>
</dbReference>
<dbReference type="Pfam" id="PF01261">
    <property type="entry name" value="AP_endonuc_2"/>
    <property type="match status" value="1"/>
</dbReference>
<dbReference type="PROSITE" id="PS00731">
    <property type="entry name" value="AP_NUCLEASE_F2_3"/>
    <property type="match status" value="1"/>
</dbReference>
<feature type="binding site" evidence="7">
    <location>
        <position position="259"/>
    </location>
    <ligand>
        <name>Zn(2+)</name>
        <dbReference type="ChEBI" id="CHEBI:29105"/>
        <label>2</label>
    </ligand>
</feature>
<dbReference type="GO" id="GO:0003906">
    <property type="term" value="F:DNA-(apurinic or apyrimidinic site) endonuclease activity"/>
    <property type="evidence" value="ECO:0007669"/>
    <property type="project" value="TreeGrafter"/>
</dbReference>
<feature type="domain" description="Xylose isomerase-like TIM barrel" evidence="8">
    <location>
        <begin position="18"/>
        <end position="264"/>
    </location>
</feature>
<feature type="binding site" evidence="7">
    <location>
        <position position="176"/>
    </location>
    <ligand>
        <name>Zn(2+)</name>
        <dbReference type="ChEBI" id="CHEBI:29105"/>
        <label>2</label>
    </ligand>
</feature>
<feature type="binding site" evidence="7">
    <location>
        <position position="67"/>
    </location>
    <ligand>
        <name>Zn(2+)</name>
        <dbReference type="ChEBI" id="CHEBI:29105"/>
        <label>1</label>
    </ligand>
</feature>
<comment type="cofactor">
    <cofactor evidence="7">
        <name>Zn(2+)</name>
        <dbReference type="ChEBI" id="CHEBI:29105"/>
    </cofactor>
    <text evidence="7">Binds 3 Zn(2+) ions.</text>
</comment>
<evidence type="ECO:0000313" key="10">
    <source>
        <dbReference type="Proteomes" id="UP000177457"/>
    </source>
</evidence>
<evidence type="ECO:0000256" key="5">
    <source>
        <dbReference type="ARBA" id="ARBA00022833"/>
    </source>
</evidence>
<evidence type="ECO:0000256" key="1">
    <source>
        <dbReference type="ARBA" id="ARBA00005340"/>
    </source>
</evidence>
<dbReference type="HAMAP" id="MF_00152">
    <property type="entry name" value="Nfo"/>
    <property type="match status" value="1"/>
</dbReference>
<dbReference type="GO" id="GO:0003677">
    <property type="term" value="F:DNA binding"/>
    <property type="evidence" value="ECO:0007669"/>
    <property type="project" value="InterPro"/>
</dbReference>
<dbReference type="PANTHER" id="PTHR21445">
    <property type="entry name" value="ENDONUCLEASE IV ENDODEOXYRIBONUCLEASE IV"/>
    <property type="match status" value="1"/>
</dbReference>
<name>A0A1F6MG38_9BACT</name>
<comment type="similarity">
    <text evidence="1 7">Belongs to the AP endonuclease 2 family.</text>
</comment>
<accession>A0A1F6MG38</accession>
<keyword evidence="5 7" id="KW-0862">Zinc</keyword>
<feature type="binding site" evidence="7">
    <location>
        <position position="143"/>
    </location>
    <ligand>
        <name>Zn(2+)</name>
        <dbReference type="ChEBI" id="CHEBI:29105"/>
        <label>1</label>
    </ligand>
</feature>
<feature type="binding site" evidence="7">
    <location>
        <position position="179"/>
    </location>
    <ligand>
        <name>Zn(2+)</name>
        <dbReference type="ChEBI" id="CHEBI:29105"/>
        <label>3</label>
    </ligand>
</feature>
<dbReference type="EMBL" id="MFQE01000044">
    <property type="protein sequence ID" value="OGH70589.1"/>
    <property type="molecule type" value="Genomic_DNA"/>
</dbReference>
<dbReference type="CDD" id="cd00019">
    <property type="entry name" value="AP2Ec"/>
    <property type="match status" value="1"/>
</dbReference>
<comment type="caution">
    <text evidence="9">The sequence shown here is derived from an EMBL/GenBank/DDBJ whole genome shotgun (WGS) entry which is preliminary data.</text>
</comment>
<evidence type="ECO:0000256" key="2">
    <source>
        <dbReference type="ARBA" id="ARBA00022723"/>
    </source>
</evidence>
<evidence type="ECO:0000313" key="9">
    <source>
        <dbReference type="EMBL" id="OGH70589.1"/>
    </source>
</evidence>
<keyword evidence="3 7" id="KW-0227">DNA damage</keyword>
<keyword evidence="4 7" id="KW-0378">Hydrolase</keyword>
<proteinExistence type="inferred from homology"/>
<evidence type="ECO:0000256" key="3">
    <source>
        <dbReference type="ARBA" id="ARBA00022763"/>
    </source>
</evidence>
<dbReference type="InterPro" id="IPR036237">
    <property type="entry name" value="Xyl_isomerase-like_sf"/>
</dbReference>